<feature type="binding site" description="in other chain" evidence="14">
    <location>
        <begin position="134"/>
        <end position="136"/>
    </location>
    <ligand>
        <name>substrate</name>
        <note>ligand shared between dimeric partners</note>
    </ligand>
</feature>
<dbReference type="FunFam" id="1.10.1040.10:FF:000032">
    <property type="entry name" value="6-phosphogluconate dehydrogenase, decarboxylating"/>
    <property type="match status" value="1"/>
</dbReference>
<dbReference type="PRINTS" id="PR00076">
    <property type="entry name" value="6PGDHDRGNASE"/>
</dbReference>
<evidence type="ECO:0000256" key="6">
    <source>
        <dbReference type="ARBA" id="ARBA00018193"/>
    </source>
</evidence>
<keyword evidence="7 12" id="KW-0521">NADP</keyword>
<evidence type="ECO:0000256" key="7">
    <source>
        <dbReference type="ARBA" id="ARBA00022857"/>
    </source>
</evidence>
<feature type="active site" description="Proton donor" evidence="13">
    <location>
        <position position="205"/>
    </location>
</feature>
<evidence type="ECO:0000256" key="10">
    <source>
        <dbReference type="ARBA" id="ARBA00023126"/>
    </source>
</evidence>
<comment type="function">
    <text evidence="1 12">Catalyzes the oxidative decarboxylation of 6-phosphogluconate to ribulose 5-phosphate and CO(2), with concomitant reduction of NADP to NADPH.</text>
</comment>
<organism evidence="17 18">
    <name type="scientific">Vibrio nigripulchritudo</name>
    <dbReference type="NCBI Taxonomy" id="28173"/>
    <lineage>
        <taxon>Bacteria</taxon>
        <taxon>Pseudomonadati</taxon>
        <taxon>Pseudomonadota</taxon>
        <taxon>Gammaproteobacteria</taxon>
        <taxon>Vibrionales</taxon>
        <taxon>Vibrionaceae</taxon>
        <taxon>Vibrio</taxon>
    </lineage>
</organism>
<evidence type="ECO:0000256" key="15">
    <source>
        <dbReference type="RuleBase" id="RU000485"/>
    </source>
</evidence>
<dbReference type="PIRSF" id="PIRSF000109">
    <property type="entry name" value="6PGD"/>
    <property type="match status" value="1"/>
</dbReference>
<dbReference type="Gene3D" id="1.10.1040.10">
    <property type="entry name" value="N-(1-d-carboxylethyl)-l-norvaline Dehydrogenase, domain 2"/>
    <property type="match status" value="1"/>
</dbReference>
<evidence type="ECO:0000256" key="14">
    <source>
        <dbReference type="PIRSR" id="PIRSR000109-2"/>
    </source>
</evidence>
<dbReference type="InterPro" id="IPR013328">
    <property type="entry name" value="6PGD_dom2"/>
</dbReference>
<evidence type="ECO:0000259" key="16">
    <source>
        <dbReference type="SMART" id="SM01350"/>
    </source>
</evidence>
<dbReference type="GO" id="GO:0050661">
    <property type="term" value="F:NADP binding"/>
    <property type="evidence" value="ECO:0007669"/>
    <property type="project" value="InterPro"/>
</dbReference>
<dbReference type="RefSeq" id="WP_022561311.1">
    <property type="nucleotide sequence ID" value="NC_022543.1"/>
</dbReference>
<evidence type="ECO:0000256" key="9">
    <source>
        <dbReference type="ARBA" id="ARBA00023064"/>
    </source>
</evidence>
<feature type="binding site" description="in other chain" evidence="14">
    <location>
        <begin position="201"/>
        <end position="202"/>
    </location>
    <ligand>
        <name>substrate</name>
        <note>ligand shared between dimeric partners</note>
    </ligand>
</feature>
<dbReference type="EMBL" id="FO203527">
    <property type="protein sequence ID" value="CCO60744.1"/>
    <property type="molecule type" value="Genomic_DNA"/>
</dbReference>
<gene>
    <name evidence="17" type="primary">gnd</name>
    <name evidence="17" type="ORF">VIBNI_B0963</name>
</gene>
<dbReference type="SUPFAM" id="SSF51735">
    <property type="entry name" value="NAD(P)-binding Rossmann-fold domains"/>
    <property type="match status" value="1"/>
</dbReference>
<evidence type="ECO:0000256" key="12">
    <source>
        <dbReference type="PIRNR" id="PIRNR000109"/>
    </source>
</evidence>
<dbReference type="PANTHER" id="PTHR11811">
    <property type="entry name" value="6-PHOSPHOGLUCONATE DEHYDROGENASE"/>
    <property type="match status" value="1"/>
</dbReference>
<dbReference type="EC" id="1.1.1.44" evidence="5 12"/>
<dbReference type="Pfam" id="PF00393">
    <property type="entry name" value="6PGD"/>
    <property type="match status" value="1"/>
</dbReference>
<dbReference type="SUPFAM" id="SSF48179">
    <property type="entry name" value="6-phosphogluconate dehydrogenase C-terminal domain-like"/>
    <property type="match status" value="1"/>
</dbReference>
<dbReference type="Gene3D" id="3.40.50.720">
    <property type="entry name" value="NAD(P)-binding Rossmann-like Domain"/>
    <property type="match status" value="1"/>
</dbReference>
<comment type="catalytic activity">
    <reaction evidence="11 12 15">
        <text>6-phospho-D-gluconate + NADP(+) = D-ribulose 5-phosphate + CO2 + NADPH</text>
        <dbReference type="Rhea" id="RHEA:10116"/>
        <dbReference type="ChEBI" id="CHEBI:16526"/>
        <dbReference type="ChEBI" id="CHEBI:57783"/>
        <dbReference type="ChEBI" id="CHEBI:58121"/>
        <dbReference type="ChEBI" id="CHEBI:58349"/>
        <dbReference type="ChEBI" id="CHEBI:58759"/>
        <dbReference type="EC" id="1.1.1.44"/>
    </reaction>
</comment>
<evidence type="ECO:0000256" key="1">
    <source>
        <dbReference type="ARBA" id="ARBA00002526"/>
    </source>
</evidence>
<comment type="pathway">
    <text evidence="2 12 15">Carbohydrate degradation; pentose phosphate pathway; D-ribulose 5-phosphate from D-glucose 6-phosphate (oxidative stage): step 3/3.</text>
</comment>
<feature type="binding site" description="in other chain" evidence="14">
    <location>
        <position position="206"/>
    </location>
    <ligand>
        <name>substrate</name>
        <note>ligand shared between dimeric partners</note>
    </ligand>
</feature>
<keyword evidence="9 15" id="KW-0311">Gluconate utilization</keyword>
<evidence type="ECO:0000256" key="8">
    <source>
        <dbReference type="ARBA" id="ARBA00023002"/>
    </source>
</evidence>
<feature type="binding site" description="in other chain" evidence="14">
    <location>
        <position position="109"/>
    </location>
    <ligand>
        <name>substrate</name>
        <note>ligand shared between dimeric partners</note>
    </ligand>
</feature>
<dbReference type="NCBIfam" id="TIGR00873">
    <property type="entry name" value="gnd"/>
    <property type="match status" value="1"/>
</dbReference>
<proteinExistence type="inferred from homology"/>
<dbReference type="UniPathway" id="UPA00115">
    <property type="reaction ID" value="UER00410"/>
</dbReference>
<comment type="similarity">
    <text evidence="3 12 15">Belongs to the 6-phosphogluconate dehydrogenase family.</text>
</comment>
<dbReference type="OrthoDB" id="9804542at2"/>
<dbReference type="InterPro" id="IPR036291">
    <property type="entry name" value="NAD(P)-bd_dom_sf"/>
</dbReference>
<dbReference type="InterPro" id="IPR008927">
    <property type="entry name" value="6-PGluconate_DH-like_C_sf"/>
</dbReference>
<evidence type="ECO:0000256" key="5">
    <source>
        <dbReference type="ARBA" id="ARBA00013011"/>
    </source>
</evidence>
<dbReference type="Gene3D" id="1.20.5.320">
    <property type="entry name" value="6-Phosphogluconate Dehydrogenase, domain 3"/>
    <property type="match status" value="1"/>
</dbReference>
<feature type="binding site" description="in other chain" evidence="14">
    <location>
        <position position="276"/>
    </location>
    <ligand>
        <name>substrate</name>
        <note>ligand shared between dimeric partners</note>
    </ligand>
</feature>
<feature type="binding site" evidence="14">
    <location>
        <position position="466"/>
    </location>
    <ligand>
        <name>substrate</name>
        <note>ligand shared between dimeric partners</note>
    </ligand>
</feature>
<feature type="active site" description="Proton acceptor" evidence="13">
    <location>
        <position position="198"/>
    </location>
</feature>
<dbReference type="SMART" id="SM01350">
    <property type="entry name" value="6PGD"/>
    <property type="match status" value="1"/>
</dbReference>
<dbReference type="InterPro" id="IPR006115">
    <property type="entry name" value="6PGDH_NADP-bd"/>
</dbReference>
<reference evidence="17 18" key="1">
    <citation type="journal article" date="2013" name="ISME J.">
        <title>Comparative genomics of pathogenic lineages of Vibrio nigripulchritudo identifies virulence-associated traits.</title>
        <authorList>
            <person name="Goudenege D."/>
            <person name="Labreuche Y."/>
            <person name="Krin E."/>
            <person name="Ansquer D."/>
            <person name="Mangenot S."/>
            <person name="Calteau A."/>
            <person name="Medigue C."/>
            <person name="Mazel D."/>
            <person name="Polz M.F."/>
            <person name="Le Roux F."/>
        </authorList>
    </citation>
    <scope>NUCLEOTIDE SEQUENCE [LARGE SCALE GENOMIC DNA]</scope>
    <source>
        <strain evidence="18">SnF1</strain>
    </source>
</reference>
<dbReference type="NCBIfam" id="NF006765">
    <property type="entry name" value="PRK09287.1"/>
    <property type="match status" value="1"/>
</dbReference>
<dbReference type="STRING" id="28173.VIBNI_B0963"/>
<dbReference type="InterPro" id="IPR006183">
    <property type="entry name" value="Pgluconate_DH"/>
</dbReference>
<dbReference type="GO" id="GO:0004616">
    <property type="term" value="F:phosphogluconate dehydrogenase (decarboxylating) activity"/>
    <property type="evidence" value="ECO:0007669"/>
    <property type="project" value="UniProtKB-EC"/>
</dbReference>
<evidence type="ECO:0000256" key="3">
    <source>
        <dbReference type="ARBA" id="ARBA00008419"/>
    </source>
</evidence>
<name>U4KGX4_9VIBR</name>
<comment type="subunit">
    <text evidence="4 12">Homodimer.</text>
</comment>
<dbReference type="GO" id="GO:0006098">
    <property type="term" value="P:pentose-phosphate shunt"/>
    <property type="evidence" value="ECO:0007669"/>
    <property type="project" value="UniProtKB-UniPathway"/>
</dbReference>
<feature type="domain" description="6-phosphogluconate dehydrogenase C-terminal" evidence="16">
    <location>
        <begin position="194"/>
        <end position="484"/>
    </location>
</feature>
<keyword evidence="18" id="KW-1185">Reference proteome</keyword>
<accession>U4KGX4</accession>
<feature type="binding site" evidence="14">
    <location>
        <position position="460"/>
    </location>
    <ligand>
        <name>substrate</name>
        <note>ligand shared between dimeric partners</note>
    </ligand>
</feature>
<evidence type="ECO:0000313" key="18">
    <source>
        <dbReference type="Proteomes" id="UP000016895"/>
    </source>
</evidence>
<dbReference type="Proteomes" id="UP000016895">
    <property type="component" value="Chromosome 2"/>
</dbReference>
<evidence type="ECO:0000256" key="13">
    <source>
        <dbReference type="PIRSR" id="PIRSR000109-1"/>
    </source>
</evidence>
<dbReference type="InterPro" id="IPR006113">
    <property type="entry name" value="6PGDH_Gnd/GntZ"/>
</dbReference>
<evidence type="ECO:0000256" key="2">
    <source>
        <dbReference type="ARBA" id="ARBA00004874"/>
    </source>
</evidence>
<sequence length="494" mass="54425">MTQQDSNICMVGLGVMGKSLTLNLIDNGYSVVGFDRNAENIAKTHREARTLDNLTGFVPAHSFEALVAQSKSPRIVFLSVPAGHIVDDVVQALIQAGLTNEDIVIDTGNSLWTDSCSREVRYSGKVKFFTTAVSGGEQGARFGPSLMPSGDKQVWEFVRPILQSISAKYSDSVTLNVNSNVSPCCEYIGPVGSGHYVKMVHNGIEYADMQLICEAYQLMKDGMGLTTNEIADTFEQWSHTTLSSYLLEISADILRQNDPKSGQPFVDMVLDTAQQKGTGLWTAVNSLELGCPAPSLSEAVFARAISARKPLRASFQKNYLKQKLKSPELSLTAQTLGDALLCAKIAIYAQGFDLIRTAALEQNWDLNFAGIANIWRAGCIIRAEILRLISNAYNQDPVLENLMLASDIKKLIEAREVRWRKTIGFAIEGAIPTPVLTSSLNYFDSMCCSALPANLLQAQRDYFGAHGYQRVDETESKTFHLTWELENRQEVEIP</sequence>
<dbReference type="Pfam" id="PF03446">
    <property type="entry name" value="NAD_binding_2"/>
    <property type="match status" value="1"/>
</dbReference>
<keyword evidence="8 12" id="KW-0560">Oxidoreductase</keyword>
<dbReference type="InterPro" id="IPR006114">
    <property type="entry name" value="6PGDH_C"/>
</dbReference>
<feature type="binding site" description="in other chain" evidence="14">
    <location>
        <position position="303"/>
    </location>
    <ligand>
        <name>substrate</name>
        <note>ligand shared between dimeric partners</note>
    </ligand>
</feature>
<dbReference type="KEGG" id="vni:VIBNI_B0963"/>
<evidence type="ECO:0000313" key="17">
    <source>
        <dbReference type="EMBL" id="CCO60744.1"/>
    </source>
</evidence>
<dbReference type="GO" id="GO:0019521">
    <property type="term" value="P:D-gluconate metabolic process"/>
    <property type="evidence" value="ECO:0007669"/>
    <property type="project" value="UniProtKB-KW"/>
</dbReference>
<evidence type="ECO:0000256" key="4">
    <source>
        <dbReference type="ARBA" id="ARBA00011738"/>
    </source>
</evidence>
<protein>
    <recommendedName>
        <fullName evidence="6 12">6-phosphogluconate dehydrogenase, decarboxylating</fullName>
        <ecNumber evidence="5 12">1.1.1.44</ecNumber>
    </recommendedName>
</protein>
<dbReference type="AlphaFoldDB" id="U4KGX4"/>
<dbReference type="PATRIC" id="fig|1260221.3.peg.4593"/>
<keyword evidence="10 12" id="KW-0570">Pentose shunt</keyword>
<evidence type="ECO:0000256" key="11">
    <source>
        <dbReference type="ARBA" id="ARBA00048640"/>
    </source>
</evidence>